<sequence>MNSSSWNSSEGDREDKRPILYRNPHEDSGYHQEVIVKIGDRSQDIHMKMRILISVVGGKVWKESNNEFRKERNPNNDSNESKEDDSDTYNKGRGLWRGSATASPAVMDAGAEVLRCSSNSFFRRRSNMLLRAKTRSRLMDPPSASGGADERKSMQMSNRFGQLLSRASQFSYVLASPNWDYSVSHR</sequence>
<accession>A0AAV7GK90</accession>
<dbReference type="Proteomes" id="UP000775213">
    <property type="component" value="Unassembled WGS sequence"/>
</dbReference>
<protein>
    <submittedName>
        <fullName evidence="2">Uncharacterized protein</fullName>
    </submittedName>
</protein>
<evidence type="ECO:0000313" key="3">
    <source>
        <dbReference type="Proteomes" id="UP000775213"/>
    </source>
</evidence>
<keyword evidence="3" id="KW-1185">Reference proteome</keyword>
<comment type="caution">
    <text evidence="2">The sequence shown here is derived from an EMBL/GenBank/DDBJ whole genome shotgun (WGS) entry which is preliminary data.</text>
</comment>
<feature type="region of interest" description="Disordered" evidence="1">
    <location>
        <begin position="1"/>
        <end position="25"/>
    </location>
</feature>
<dbReference type="EMBL" id="JAGFBR010000013">
    <property type="protein sequence ID" value="KAH0456185.1"/>
    <property type="molecule type" value="Genomic_DNA"/>
</dbReference>
<evidence type="ECO:0000256" key="1">
    <source>
        <dbReference type="SAM" id="MobiDB-lite"/>
    </source>
</evidence>
<dbReference type="AlphaFoldDB" id="A0AAV7GK90"/>
<organism evidence="2 3">
    <name type="scientific">Dendrobium chrysotoxum</name>
    <name type="common">Orchid</name>
    <dbReference type="NCBI Taxonomy" id="161865"/>
    <lineage>
        <taxon>Eukaryota</taxon>
        <taxon>Viridiplantae</taxon>
        <taxon>Streptophyta</taxon>
        <taxon>Embryophyta</taxon>
        <taxon>Tracheophyta</taxon>
        <taxon>Spermatophyta</taxon>
        <taxon>Magnoliopsida</taxon>
        <taxon>Liliopsida</taxon>
        <taxon>Asparagales</taxon>
        <taxon>Orchidaceae</taxon>
        <taxon>Epidendroideae</taxon>
        <taxon>Malaxideae</taxon>
        <taxon>Dendrobiinae</taxon>
        <taxon>Dendrobium</taxon>
    </lineage>
</organism>
<evidence type="ECO:0000313" key="2">
    <source>
        <dbReference type="EMBL" id="KAH0456185.1"/>
    </source>
</evidence>
<gene>
    <name evidence="2" type="ORF">IEQ34_014092</name>
</gene>
<reference evidence="2 3" key="1">
    <citation type="journal article" date="2021" name="Hortic Res">
        <title>Chromosome-scale assembly of the Dendrobium chrysotoxum genome enhances the understanding of orchid evolution.</title>
        <authorList>
            <person name="Zhang Y."/>
            <person name="Zhang G.Q."/>
            <person name="Zhang D."/>
            <person name="Liu X.D."/>
            <person name="Xu X.Y."/>
            <person name="Sun W.H."/>
            <person name="Yu X."/>
            <person name="Zhu X."/>
            <person name="Wang Z.W."/>
            <person name="Zhao X."/>
            <person name="Zhong W.Y."/>
            <person name="Chen H."/>
            <person name="Yin W.L."/>
            <person name="Huang T."/>
            <person name="Niu S.C."/>
            <person name="Liu Z.J."/>
        </authorList>
    </citation>
    <scope>NUCLEOTIDE SEQUENCE [LARGE SCALE GENOMIC DNA]</scope>
    <source>
        <strain evidence="2">Lindl</strain>
    </source>
</reference>
<proteinExistence type="predicted"/>
<feature type="compositionally biased region" description="Basic and acidic residues" evidence="1">
    <location>
        <begin position="10"/>
        <end position="25"/>
    </location>
</feature>
<name>A0AAV7GK90_DENCH</name>
<feature type="region of interest" description="Disordered" evidence="1">
    <location>
        <begin position="66"/>
        <end position="93"/>
    </location>
</feature>